<reference evidence="2" key="1">
    <citation type="submission" date="2021-01" db="EMBL/GenBank/DDBJ databases">
        <authorList>
            <person name="Corre E."/>
            <person name="Pelletier E."/>
            <person name="Niang G."/>
            <person name="Scheremetjew M."/>
            <person name="Finn R."/>
            <person name="Kale V."/>
            <person name="Holt S."/>
            <person name="Cochrane G."/>
            <person name="Meng A."/>
            <person name="Brown T."/>
            <person name="Cohen L."/>
        </authorList>
    </citation>
    <scope>NUCLEOTIDE SEQUENCE</scope>
    <source>
        <strain evidence="2">CCMP1243</strain>
    </source>
</reference>
<feature type="region of interest" description="Disordered" evidence="1">
    <location>
        <begin position="606"/>
        <end position="640"/>
    </location>
</feature>
<name>A0A7S2S132_9STRA</name>
<feature type="region of interest" description="Disordered" evidence="1">
    <location>
        <begin position="21"/>
        <end position="41"/>
    </location>
</feature>
<organism evidence="2">
    <name type="scientific">Rhizochromulina marina</name>
    <dbReference type="NCBI Taxonomy" id="1034831"/>
    <lineage>
        <taxon>Eukaryota</taxon>
        <taxon>Sar</taxon>
        <taxon>Stramenopiles</taxon>
        <taxon>Ochrophyta</taxon>
        <taxon>Dictyochophyceae</taxon>
        <taxon>Rhizochromulinales</taxon>
        <taxon>Rhizochromulina</taxon>
    </lineage>
</organism>
<feature type="region of interest" description="Disordered" evidence="1">
    <location>
        <begin position="655"/>
        <end position="705"/>
    </location>
</feature>
<gene>
    <name evidence="2" type="ORF">RMAR1173_LOCUS10034</name>
</gene>
<feature type="region of interest" description="Disordered" evidence="1">
    <location>
        <begin position="430"/>
        <end position="449"/>
    </location>
</feature>
<feature type="region of interest" description="Disordered" evidence="1">
    <location>
        <begin position="533"/>
        <end position="560"/>
    </location>
</feature>
<feature type="compositionally biased region" description="Basic and acidic residues" evidence="1">
    <location>
        <begin position="29"/>
        <end position="41"/>
    </location>
</feature>
<feature type="compositionally biased region" description="Polar residues" evidence="1">
    <location>
        <begin position="655"/>
        <end position="665"/>
    </location>
</feature>
<accession>A0A7S2S132</accession>
<proteinExistence type="predicted"/>
<evidence type="ECO:0000256" key="1">
    <source>
        <dbReference type="SAM" id="MobiDB-lite"/>
    </source>
</evidence>
<dbReference type="EMBL" id="HBHJ01015186">
    <property type="protein sequence ID" value="CAD9686374.1"/>
    <property type="molecule type" value="Transcribed_RNA"/>
</dbReference>
<evidence type="ECO:0000313" key="2">
    <source>
        <dbReference type="EMBL" id="CAD9686374.1"/>
    </source>
</evidence>
<dbReference type="AlphaFoldDB" id="A0A7S2S132"/>
<sequence>MAMRVPADLLHSALFSLRSARQGGAGSGDQRDAHRRDDAPLTSRERMHLTRIVIQLPTLLPADLRAQDLLAGPPEPFQLCLLQAASPLLFRMSTRKPCLSDETAASRGLKDSLLGQLDLLLVSHVLAFLPVRHLINACTTCHMVNFCVSQPAYLRAASKGVLQASDPYLVTLLRDPALRQPATAAGFQRGKERIPSAQECRIWPESALELLSRPFQILSDLAGRPIHGSSEGLTEADRRESSVLREGQDLLEALGELPDSSLQLRALHVISTARRAMQAQRGAMKDLAEALEHLSSPQVRLEIAILLRACLDVNQVLSQVSGADQMDQGQHARQGEEGPQEDSCGFFSFESLATLEGIKSRFHPHYCLRDVITALFRERLQDLDSQRCFGASEETVASVSCTLVEPQVTRALQVIRNQLEAIVTPLRPNISDRGTSRAQRPRGVPSLASTSTAVQEVRRAISVALSRKAEMQVSSNTASIMDQDAHHQARNNLQRYNVLLSFLDYELQDLEEIRLQVVARYIALREYFQGWTPDPEKDAHLEEDDGEKPPVLSSAQVLKDSPRSRENFNCLLNFLQSVAGVFDTAPFAQDEAIQALRRYAHQQFEPAPPVNLPARSHSGAPAMGTGTSKPEPQSGPRDPTLKLTKVKQRIQSLEQAFQRRSSSKQAAAPAADEGGGSETAMASNHKPAPSARERPSLKAPLSTATPVKGWHWKPRAASSPACTPPVFQLAYEQPSLRGSSGLLSPGSLPELLLLKPAREVDIASGGKVEHSADAEAQRAIPLRLLFTRGTFVGMDLVRGGDLRTVKQHFTNLDFSGLRPGHSTIVVGDKHKGSSMCFRRV</sequence>
<protein>
    <submittedName>
        <fullName evidence="2">Uncharacterized protein</fullName>
    </submittedName>
</protein>